<proteinExistence type="predicted"/>
<dbReference type="Proteomes" id="UP000036923">
    <property type="component" value="Unassembled WGS sequence"/>
</dbReference>
<reference evidence="3" key="1">
    <citation type="submission" date="2015-07" db="EMBL/GenBank/DDBJ databases">
        <title>Near-Complete Genome Sequence of the Cellulolytic Bacterium Bacteroides (Pseudobacteroides) cellulosolvens ATCC 35603.</title>
        <authorList>
            <person name="Dassa B."/>
            <person name="Utturkar S.M."/>
            <person name="Klingeman D.M."/>
            <person name="Hurt R.A."/>
            <person name="Keller M."/>
            <person name="Xu J."/>
            <person name="Reddy Y.H.K."/>
            <person name="Borovok I."/>
            <person name="Grinberg I.R."/>
            <person name="Lamed R."/>
            <person name="Zhivin O."/>
            <person name="Bayer E.A."/>
            <person name="Brown S.D."/>
        </authorList>
    </citation>
    <scope>NUCLEOTIDE SEQUENCE [LARGE SCALE GENOMIC DNA]</scope>
    <source>
        <strain evidence="3">DSM 2933</strain>
    </source>
</reference>
<dbReference type="PATRIC" id="fig|398512.5.peg.4324"/>
<protein>
    <recommendedName>
        <fullName evidence="1">DUF6630 domain-containing protein</fullName>
    </recommendedName>
</protein>
<evidence type="ECO:0000259" key="1">
    <source>
        <dbReference type="Pfam" id="PF20335"/>
    </source>
</evidence>
<dbReference type="STRING" id="398512.Bccel_4133"/>
<dbReference type="OrthoDB" id="5107934at2"/>
<dbReference type="InterPro" id="IPR046582">
    <property type="entry name" value="DUF6630"/>
</dbReference>
<gene>
    <name evidence="2" type="ORF">Bccel_4133</name>
</gene>
<dbReference type="EMBL" id="LGTC01000001">
    <property type="protein sequence ID" value="KNY28859.1"/>
    <property type="molecule type" value="Genomic_DNA"/>
</dbReference>
<comment type="caution">
    <text evidence="2">The sequence shown here is derived from an EMBL/GenBank/DDBJ whole genome shotgun (WGS) entry which is preliminary data.</text>
</comment>
<dbReference type="Pfam" id="PF20335">
    <property type="entry name" value="DUF6630"/>
    <property type="match status" value="1"/>
</dbReference>
<dbReference type="AlphaFoldDB" id="A0A0L6JT37"/>
<evidence type="ECO:0000313" key="2">
    <source>
        <dbReference type="EMBL" id="KNY28859.1"/>
    </source>
</evidence>
<accession>A0A0L6JT37</accession>
<organism evidence="2 3">
    <name type="scientific">Pseudobacteroides cellulosolvens ATCC 35603 = DSM 2933</name>
    <dbReference type="NCBI Taxonomy" id="398512"/>
    <lineage>
        <taxon>Bacteria</taxon>
        <taxon>Bacillati</taxon>
        <taxon>Bacillota</taxon>
        <taxon>Clostridia</taxon>
        <taxon>Eubacteriales</taxon>
        <taxon>Oscillospiraceae</taxon>
        <taxon>Pseudobacteroides</taxon>
    </lineage>
</organism>
<dbReference type="RefSeq" id="WP_036937635.1">
    <property type="nucleotide sequence ID" value="NZ_JQKC01000005.1"/>
</dbReference>
<dbReference type="eggNOG" id="ENOG503365A">
    <property type="taxonomic scope" value="Bacteria"/>
</dbReference>
<evidence type="ECO:0000313" key="3">
    <source>
        <dbReference type="Proteomes" id="UP000036923"/>
    </source>
</evidence>
<sequence>MTKEKRDALLELARKLSMYSNEVEEDIILVLENPKEYIKKYASRLEDRGIYKPDEDLPWVALADALIERKLAWEIDWQHSLEEVFSIINTLIIKRGFVENKQSFYKSCIGVKLECILVDISKRLSKSFLTLIYLDIDSDSYVLVVIPKVFFAEACQLAEKAGYSIRSFI</sequence>
<name>A0A0L6JT37_9FIRM</name>
<keyword evidence="3" id="KW-1185">Reference proteome</keyword>
<feature type="domain" description="DUF6630" evidence="1">
    <location>
        <begin position="8"/>
        <end position="167"/>
    </location>
</feature>